<dbReference type="SUPFAM" id="SSF52047">
    <property type="entry name" value="RNI-like"/>
    <property type="match status" value="1"/>
</dbReference>
<evidence type="ECO:0000313" key="3">
    <source>
        <dbReference type="Proteomes" id="UP000184267"/>
    </source>
</evidence>
<dbReference type="OrthoDB" id="2755060at2759"/>
<dbReference type="SUPFAM" id="SSF48452">
    <property type="entry name" value="TPR-like"/>
    <property type="match status" value="1"/>
</dbReference>
<dbReference type="Gene3D" id="1.25.40.10">
    <property type="entry name" value="Tetratricopeptide repeat domain"/>
    <property type="match status" value="1"/>
</dbReference>
<comment type="caution">
    <text evidence="2">The sequence shown here is derived from an EMBL/GenBank/DDBJ whole genome shotgun (WGS) entry which is preliminary data.</text>
</comment>
<dbReference type="InterPro" id="IPR011990">
    <property type="entry name" value="TPR-like_helical_dom_sf"/>
</dbReference>
<keyword evidence="3" id="KW-1185">Reference proteome</keyword>
<dbReference type="EMBL" id="MNAD01001636">
    <property type="protein sequence ID" value="OJT03057.1"/>
    <property type="molecule type" value="Genomic_DNA"/>
</dbReference>
<dbReference type="AlphaFoldDB" id="A0A1M2V690"/>
<name>A0A1M2V690_TRAPU</name>
<reference evidence="2 3" key="1">
    <citation type="submission" date="2016-10" db="EMBL/GenBank/DDBJ databases">
        <title>Genome sequence of the basidiomycete white-rot fungus Trametes pubescens.</title>
        <authorList>
            <person name="Makela M.R."/>
            <person name="Granchi Z."/>
            <person name="Peng M."/>
            <person name="De Vries R.P."/>
            <person name="Grigoriev I."/>
            <person name="Riley R."/>
            <person name="Hilden K."/>
        </authorList>
    </citation>
    <scope>NUCLEOTIDE SEQUENCE [LARGE SCALE GENOMIC DNA]</scope>
    <source>
        <strain evidence="2 3">FBCC735</strain>
    </source>
</reference>
<dbReference type="InterPro" id="IPR032675">
    <property type="entry name" value="LRR_dom_sf"/>
</dbReference>
<dbReference type="Proteomes" id="UP000184267">
    <property type="component" value="Unassembled WGS sequence"/>
</dbReference>
<evidence type="ECO:0000313" key="2">
    <source>
        <dbReference type="EMBL" id="OJT03057.1"/>
    </source>
</evidence>
<evidence type="ECO:0000256" key="1">
    <source>
        <dbReference type="SAM" id="MobiDB-lite"/>
    </source>
</evidence>
<dbReference type="Gene3D" id="3.80.10.10">
    <property type="entry name" value="Ribonuclease Inhibitor"/>
    <property type="match status" value="1"/>
</dbReference>
<organism evidence="2 3">
    <name type="scientific">Trametes pubescens</name>
    <name type="common">White-rot fungus</name>
    <dbReference type="NCBI Taxonomy" id="154538"/>
    <lineage>
        <taxon>Eukaryota</taxon>
        <taxon>Fungi</taxon>
        <taxon>Dikarya</taxon>
        <taxon>Basidiomycota</taxon>
        <taxon>Agaricomycotina</taxon>
        <taxon>Agaricomycetes</taxon>
        <taxon>Polyporales</taxon>
        <taxon>Polyporaceae</taxon>
        <taxon>Trametes</taxon>
    </lineage>
</organism>
<protein>
    <submittedName>
        <fullName evidence="2">Uncharacterized protein</fullName>
    </submittedName>
</protein>
<dbReference type="OMA" id="WCAYPSL"/>
<feature type="region of interest" description="Disordered" evidence="1">
    <location>
        <begin position="65"/>
        <end position="94"/>
    </location>
</feature>
<gene>
    <name evidence="2" type="ORF">TRAPUB_6400</name>
</gene>
<feature type="compositionally biased region" description="Polar residues" evidence="1">
    <location>
        <begin position="1"/>
        <end position="19"/>
    </location>
</feature>
<sequence>MDATESHTAGTTSGPSQVDLQEDIRARLDRAEELRKEGNESFRVKRWDEALASYRAALGRLPKLPEALPLSKDKGAEPTADEADDDASDQDVDSQATPIETPAEDEHEGVSSEIDAECAKARAIINANIGACFMKLIYPASHRPSMQTPRLNPDILSTIVSVAELGDIPVMMQASRFFYHEGPKTLLRDCVTLDSDGAFVAFLRFMRAEEGTRSRYLRSLSIISIDHGDVIRGDTAQILAQFLQTSSFPHLKTLHIEDAEWLFINYPFLLPAFQSLSGLEELDLDSYDRLACDLVDKVGSGLRAATLAYTCTEEYEGAVVEPVEDIHPLVVLQRSRDTLAKLQVRFVDATLPQHLYPPPFPNVVELIIVWCAYPSLGPYIHAFPNLRCLGLKFTVDDDELNEPGALASGHRQTNRTHQHQNGSWKSLEDVIGNVADIYVSGLECHVRRLSVTLPNTSSRNFEMLGDIVNDTRPLQLSIRTSCQGAFDNASGIPMVLRQAGAKKLVVLQLEFRLVPEESDIDLSEALENILASCRPLSLQAVDLLFTCFDLPVRREGKQLGGRAALPQCRVEQYLERVDLNELGHHFFASVQTLQEVTVSLQGHRLRDDDVVLVYDEDGQRVQGDLSSMFGMCEGDPLIDQAYDARSVVGHKGSLLLSDPI</sequence>
<feature type="region of interest" description="Disordered" evidence="1">
    <location>
        <begin position="1"/>
        <end position="25"/>
    </location>
</feature>
<proteinExistence type="predicted"/>
<accession>A0A1M2V690</accession>
<dbReference type="STRING" id="154538.A0A1M2V690"/>
<feature type="compositionally biased region" description="Acidic residues" evidence="1">
    <location>
        <begin position="79"/>
        <end position="92"/>
    </location>
</feature>